<gene>
    <name evidence="2" type="ORF">H9824_02295</name>
</gene>
<reference evidence="2" key="1">
    <citation type="journal article" date="2021" name="PeerJ">
        <title>Extensive microbial diversity within the chicken gut microbiome revealed by metagenomics and culture.</title>
        <authorList>
            <person name="Gilroy R."/>
            <person name="Ravi A."/>
            <person name="Getino M."/>
            <person name="Pursley I."/>
            <person name="Horton D.L."/>
            <person name="Alikhan N.F."/>
            <person name="Baker D."/>
            <person name="Gharbi K."/>
            <person name="Hall N."/>
            <person name="Watson M."/>
            <person name="Adriaenssens E.M."/>
            <person name="Foster-Nyarko E."/>
            <person name="Jarju S."/>
            <person name="Secka A."/>
            <person name="Antonio M."/>
            <person name="Oren A."/>
            <person name="Chaudhuri R.R."/>
            <person name="La Ragione R."/>
            <person name="Hildebrand F."/>
            <person name="Pallen M.J."/>
        </authorList>
    </citation>
    <scope>NUCLEOTIDE SEQUENCE</scope>
    <source>
        <strain evidence="2">Gambia2-208</strain>
    </source>
</reference>
<organism evidence="2 3">
    <name type="scientific">Candidatus Bacteroides pullicola</name>
    <dbReference type="NCBI Taxonomy" id="2838475"/>
    <lineage>
        <taxon>Bacteria</taxon>
        <taxon>Pseudomonadati</taxon>
        <taxon>Bacteroidota</taxon>
        <taxon>Bacteroidia</taxon>
        <taxon>Bacteroidales</taxon>
        <taxon>Bacteroidaceae</taxon>
        <taxon>Bacteroides</taxon>
    </lineage>
</organism>
<proteinExistence type="predicted"/>
<dbReference type="Gene3D" id="1.10.3670.10">
    <property type="entry name" value="Putative xylanase like domain"/>
    <property type="match status" value="1"/>
</dbReference>
<sequence>MKTMKKLMLGVACAYTVSLSVSAQGIANEDVMLTNAIKYLDTPYVEHTLDLDGPEELILNCDEVDCTTLVEYVLAESLCPVVNGDISEGTFAQKLQLIRYRDGKINGYPSRLHYISDWINNGVRNGFLEDITAEKSQDTQQLNLNYMSTHPQDYKQLANSPEDVATMKRIEESLTGQTVHYLPEDKVPYNGLPWIKNGDIIAITTNTPGLDIAHLGIAFYADGKLTLIHASSEKGKVIASTTTLAQMLKDNKKWTGIRVLRMKK</sequence>
<name>A0A9D2CKM1_9BACE</name>
<dbReference type="EMBL" id="DXCV01000022">
    <property type="protein sequence ID" value="HIY87520.1"/>
    <property type="molecule type" value="Genomic_DNA"/>
</dbReference>
<dbReference type="Pfam" id="PF07313">
    <property type="entry name" value="AmiA-like"/>
    <property type="match status" value="1"/>
</dbReference>
<feature type="signal peptide" evidence="1">
    <location>
        <begin position="1"/>
        <end position="23"/>
    </location>
</feature>
<dbReference type="AlphaFoldDB" id="A0A9D2CKM1"/>
<dbReference type="SUPFAM" id="SSF54001">
    <property type="entry name" value="Cysteine proteinases"/>
    <property type="match status" value="1"/>
</dbReference>
<reference evidence="2" key="2">
    <citation type="submission" date="2021-04" db="EMBL/GenBank/DDBJ databases">
        <authorList>
            <person name="Gilroy R."/>
        </authorList>
    </citation>
    <scope>NUCLEOTIDE SEQUENCE</scope>
    <source>
        <strain evidence="2">Gambia2-208</strain>
    </source>
</reference>
<dbReference type="Proteomes" id="UP000886851">
    <property type="component" value="Unassembled WGS sequence"/>
</dbReference>
<protein>
    <submittedName>
        <fullName evidence="2">DUF1460 domain-containing protein</fullName>
    </submittedName>
</protein>
<feature type="chain" id="PRO_5038766876" evidence="1">
    <location>
        <begin position="24"/>
        <end position="264"/>
    </location>
</feature>
<keyword evidence="1" id="KW-0732">Signal</keyword>
<dbReference type="Gene3D" id="2.30.260.10">
    <property type="entry name" value="putative xylanase like domain"/>
    <property type="match status" value="1"/>
</dbReference>
<comment type="caution">
    <text evidence="2">The sequence shown here is derived from an EMBL/GenBank/DDBJ whole genome shotgun (WGS) entry which is preliminary data.</text>
</comment>
<accession>A0A9D2CKM1</accession>
<evidence type="ECO:0000313" key="2">
    <source>
        <dbReference type="EMBL" id="HIY87520.1"/>
    </source>
</evidence>
<evidence type="ECO:0000313" key="3">
    <source>
        <dbReference type="Proteomes" id="UP000886851"/>
    </source>
</evidence>
<evidence type="ECO:0000256" key="1">
    <source>
        <dbReference type="SAM" id="SignalP"/>
    </source>
</evidence>
<dbReference type="InterPro" id="IPR038765">
    <property type="entry name" value="Papain-like_cys_pep_sf"/>
</dbReference>
<dbReference type="InterPro" id="IPR010846">
    <property type="entry name" value="AmiA-like"/>
</dbReference>